<dbReference type="Pfam" id="PF13660">
    <property type="entry name" value="DUF4147"/>
    <property type="match status" value="1"/>
</dbReference>
<dbReference type="GO" id="GO:0008887">
    <property type="term" value="F:glycerate kinase activity"/>
    <property type="evidence" value="ECO:0007669"/>
    <property type="project" value="InterPro"/>
</dbReference>
<dbReference type="InterPro" id="IPR039760">
    <property type="entry name" value="MOFRL_protein"/>
</dbReference>
<reference evidence="3 4" key="1">
    <citation type="submission" date="2014-01" db="EMBL/GenBank/DDBJ databases">
        <title>Sulfitobacter sp. H3 (MCCC 1A00686) Genome Sequencing.</title>
        <authorList>
            <person name="Lai Q."/>
            <person name="Hong Z."/>
        </authorList>
    </citation>
    <scope>NUCLEOTIDE SEQUENCE [LARGE SCALE GENOMIC DNA]</scope>
    <source>
        <strain evidence="3 4">H3</strain>
    </source>
</reference>
<dbReference type="PANTHER" id="PTHR12227">
    <property type="entry name" value="GLYCERATE KINASE"/>
    <property type="match status" value="1"/>
</dbReference>
<evidence type="ECO:0000313" key="3">
    <source>
        <dbReference type="EMBL" id="KEJ96376.1"/>
    </source>
</evidence>
<feature type="domain" description="MOFRL-associated" evidence="2">
    <location>
        <begin position="34"/>
        <end position="241"/>
    </location>
</feature>
<evidence type="ECO:0000313" key="4">
    <source>
        <dbReference type="Proteomes" id="UP000027746"/>
    </source>
</evidence>
<accession>A0A073J3W5</accession>
<name>A0A073J3W5_9RHOB</name>
<comment type="caution">
    <text evidence="3">The sequence shown here is derived from an EMBL/GenBank/DDBJ whole genome shotgun (WGS) entry which is preliminary data.</text>
</comment>
<gene>
    <name evidence="3" type="ORF">SUH3_13525</name>
</gene>
<dbReference type="InterPro" id="IPR038614">
    <property type="entry name" value="GK_N_sf"/>
</dbReference>
<dbReference type="SUPFAM" id="SSF82544">
    <property type="entry name" value="GckA/TtuD-like"/>
    <property type="match status" value="1"/>
</dbReference>
<dbReference type="PANTHER" id="PTHR12227:SF0">
    <property type="entry name" value="GLYCERATE KINASE"/>
    <property type="match status" value="1"/>
</dbReference>
<dbReference type="InterPro" id="IPR007835">
    <property type="entry name" value="MOFRL"/>
</dbReference>
<dbReference type="Pfam" id="PF05161">
    <property type="entry name" value="MOFRL"/>
    <property type="match status" value="1"/>
</dbReference>
<dbReference type="GO" id="GO:0005737">
    <property type="term" value="C:cytoplasm"/>
    <property type="evidence" value="ECO:0007669"/>
    <property type="project" value="TreeGrafter"/>
</dbReference>
<evidence type="ECO:0000259" key="2">
    <source>
        <dbReference type="Pfam" id="PF13660"/>
    </source>
</evidence>
<dbReference type="Proteomes" id="UP000027746">
    <property type="component" value="Unassembled WGS sequence"/>
</dbReference>
<dbReference type="EMBL" id="JAMD01000003">
    <property type="protein sequence ID" value="KEJ96376.1"/>
    <property type="molecule type" value="Genomic_DNA"/>
</dbReference>
<protein>
    <submittedName>
        <fullName evidence="3">MOFRL family protein</fullName>
    </submittedName>
</protein>
<dbReference type="AlphaFoldDB" id="A0A073J3W5"/>
<proteinExistence type="predicted"/>
<keyword evidence="4" id="KW-1185">Reference proteome</keyword>
<sequence length="392" mass="40155">MNFFIFPWWLALPLRATIAERRGPNTKDIMTRLTDLWQIGVDAVGGDTSVRQSLRAHPIPSPDRIIAVGKAATAMARAAASLFPDAPVLIVTKDGHADGAPAHASVIEAAHPVPNAASLKAGAAMLDAVQGCGPGTHLLMLVSGGASALAEVLEDDLTLDDLAQRTRDKLASGADIHQINAMRRGLSRIKGGKLLGAFRGARVTTLAISDVEGDSLGVIGSGIGDAPENAAFAHDARIVASNAIARAAIADAAGAELRSNAETLYEDVATLAPRIAADLKAAPDGLHILGGEPTVILPETPGLGGRNMMLALRLAREIAGADDLHILVAGTDGSDGPTDAAGAVVDGKTWDSSGQAAIESAAPYDWLAARGALLKPGPTGTNVMDLLIARKG</sequence>
<dbReference type="Gene3D" id="3.40.50.10180">
    <property type="entry name" value="Glycerate kinase, MOFRL-like N-terminal domain"/>
    <property type="match status" value="1"/>
</dbReference>
<organism evidence="3 4">
    <name type="scientific">Pseudosulfitobacter pseudonitzschiae</name>
    <dbReference type="NCBI Taxonomy" id="1402135"/>
    <lineage>
        <taxon>Bacteria</taxon>
        <taxon>Pseudomonadati</taxon>
        <taxon>Pseudomonadota</taxon>
        <taxon>Alphaproteobacteria</taxon>
        <taxon>Rhodobacterales</taxon>
        <taxon>Roseobacteraceae</taxon>
        <taxon>Pseudosulfitobacter</taxon>
    </lineage>
</organism>
<dbReference type="InterPro" id="IPR025286">
    <property type="entry name" value="MOFRL_assoc_dom"/>
</dbReference>
<evidence type="ECO:0000259" key="1">
    <source>
        <dbReference type="Pfam" id="PF05161"/>
    </source>
</evidence>
<feature type="domain" description="MOFRL" evidence="1">
    <location>
        <begin position="287"/>
        <end position="385"/>
    </location>
</feature>